<dbReference type="EMBL" id="JADPRT010000007">
    <property type="protein sequence ID" value="MBF9070020.1"/>
    <property type="molecule type" value="Genomic_DNA"/>
</dbReference>
<evidence type="ECO:0000259" key="3">
    <source>
        <dbReference type="Pfam" id="PF12849"/>
    </source>
</evidence>
<organism evidence="4 5">
    <name type="scientific">Streptacidiphilus fuscans</name>
    <dbReference type="NCBI Taxonomy" id="2789292"/>
    <lineage>
        <taxon>Bacteria</taxon>
        <taxon>Bacillati</taxon>
        <taxon>Actinomycetota</taxon>
        <taxon>Actinomycetes</taxon>
        <taxon>Kitasatosporales</taxon>
        <taxon>Streptomycetaceae</taxon>
        <taxon>Streptacidiphilus</taxon>
    </lineage>
</organism>
<keyword evidence="1 2" id="KW-0732">Signal</keyword>
<evidence type="ECO:0000256" key="1">
    <source>
        <dbReference type="ARBA" id="ARBA00022729"/>
    </source>
</evidence>
<evidence type="ECO:0000313" key="4">
    <source>
        <dbReference type="EMBL" id="MBF9070020.1"/>
    </source>
</evidence>
<dbReference type="AlphaFoldDB" id="A0A931BAT5"/>
<dbReference type="SUPFAM" id="SSF53850">
    <property type="entry name" value="Periplasmic binding protein-like II"/>
    <property type="match status" value="1"/>
</dbReference>
<name>A0A931BAT5_9ACTN</name>
<protein>
    <submittedName>
        <fullName evidence="4">Substrate-binding domain-containing protein</fullName>
    </submittedName>
</protein>
<evidence type="ECO:0000313" key="5">
    <source>
        <dbReference type="Proteomes" id="UP000657385"/>
    </source>
</evidence>
<gene>
    <name evidence="4" type="ORF">I2501_18515</name>
</gene>
<dbReference type="Pfam" id="PF12849">
    <property type="entry name" value="PBP_like_2"/>
    <property type="match status" value="1"/>
</dbReference>
<sequence length="344" mass="35231">MRTISLSKPLFAVAIAAAVATLAAGPALADPPSGVTPAATDIVGVGSDTTQALFNQLSADYTGTPKLYSWDATGSSPITPKSGASSIARPNGSSAGITALSTTTSSTLDYSRSSRPAGSSDPTGLTFIAYAKDAVSYAADANGDAPANLTTADLKNIYTCTDTKWNQITDISGYTGSANTIQAFLPQVGSGTRAFFESVLGLTDAQIGSCVNSTVEENEGTNALLQTADAIVPYSVGHYIGQVYFGHTTSTDAPGPLTVRETNGVVPIDTVNHVITSAYAATSYARNLYTVVRTADWNAGNAHATALKGLFSSTGWVCKNSTAQADVKSFGFLLLGLCGTTSTT</sequence>
<evidence type="ECO:0000256" key="2">
    <source>
        <dbReference type="SAM" id="SignalP"/>
    </source>
</evidence>
<feature type="signal peptide" evidence="2">
    <location>
        <begin position="1"/>
        <end position="29"/>
    </location>
</feature>
<proteinExistence type="predicted"/>
<dbReference type="PANTHER" id="PTHR30570">
    <property type="entry name" value="PERIPLASMIC PHOSPHATE BINDING COMPONENT OF PHOSPHATE ABC TRANSPORTER"/>
    <property type="match status" value="1"/>
</dbReference>
<dbReference type="InterPro" id="IPR024370">
    <property type="entry name" value="PBP_domain"/>
</dbReference>
<reference evidence="4" key="1">
    <citation type="submission" date="2020-11" db="EMBL/GenBank/DDBJ databases">
        <title>Isolation and identification of active actinomycetes.</title>
        <authorList>
            <person name="Yu B."/>
        </authorList>
    </citation>
    <scope>NUCLEOTIDE SEQUENCE</scope>
    <source>
        <strain evidence="4">NEAU-YB345</strain>
    </source>
</reference>
<feature type="chain" id="PRO_5036904838" evidence="2">
    <location>
        <begin position="30"/>
        <end position="344"/>
    </location>
</feature>
<feature type="domain" description="PBP" evidence="3">
    <location>
        <begin position="34"/>
        <end position="231"/>
    </location>
</feature>
<dbReference type="Gene3D" id="3.40.190.10">
    <property type="entry name" value="Periplasmic binding protein-like II"/>
    <property type="match status" value="2"/>
</dbReference>
<dbReference type="Proteomes" id="UP000657385">
    <property type="component" value="Unassembled WGS sequence"/>
</dbReference>
<dbReference type="PANTHER" id="PTHR30570:SF1">
    <property type="entry name" value="PHOSPHATE-BINDING PROTEIN PSTS"/>
    <property type="match status" value="1"/>
</dbReference>
<comment type="caution">
    <text evidence="4">The sequence shown here is derived from an EMBL/GenBank/DDBJ whole genome shotgun (WGS) entry which is preliminary data.</text>
</comment>
<accession>A0A931BAT5</accession>
<dbReference type="InterPro" id="IPR050811">
    <property type="entry name" value="Phosphate_ABC_transporter"/>
</dbReference>
<keyword evidence="5" id="KW-1185">Reference proteome</keyword>